<dbReference type="RefSeq" id="WP_001289497.1">
    <property type="nucleotide sequence ID" value="NZ_AP018935.1"/>
</dbReference>
<organism evidence="3 5">
    <name type="scientific">Streptococcus agalactiae</name>
    <dbReference type="NCBI Taxonomy" id="1311"/>
    <lineage>
        <taxon>Bacteria</taxon>
        <taxon>Bacillati</taxon>
        <taxon>Bacillota</taxon>
        <taxon>Bacilli</taxon>
        <taxon>Lactobacillales</taxon>
        <taxon>Streptococcaceae</taxon>
        <taxon>Streptococcus</taxon>
    </lineage>
</organism>
<dbReference type="OMA" id="LVLECNH"/>
<feature type="domain" description="Metallo-beta-lactamase" evidence="1">
    <location>
        <begin position="16"/>
        <end position="196"/>
    </location>
</feature>
<reference evidence="3 5" key="2">
    <citation type="journal article" date="2016" name="Sci. Rep.">
        <title>Serotype IV Streptococcus agalactiae ST-452 has arisen from large genomic recombination events between CC23 and the hypervirulent CC17 lineages.</title>
        <authorList>
            <person name="Campisi E."/>
            <person name="Rinaudo C.D."/>
            <person name="Donati C."/>
            <person name="Barucco M."/>
            <person name="Torricelli G."/>
            <person name="Edwards M.S."/>
            <person name="Baker C.J."/>
            <person name="Margarit I."/>
            <person name="Rosini R."/>
        </authorList>
    </citation>
    <scope>NUCLEOTIDE SEQUENCE [LARGE SCALE GENOMIC DNA]</scope>
    <source>
        <strain evidence="3 5">CZ-PW-140</strain>
    </source>
</reference>
<dbReference type="EMBL" id="MAWT01000033">
    <property type="protein sequence ID" value="OCM71250.1"/>
    <property type="molecule type" value="Genomic_DNA"/>
</dbReference>
<gene>
    <name evidence="3" type="ORF">AX245_05365</name>
    <name evidence="2" type="ORF">WA45_08710</name>
</gene>
<comment type="caution">
    <text evidence="3">The sequence shown here is derived from an EMBL/GenBank/DDBJ whole genome shotgun (WGS) entry which is preliminary data.</text>
</comment>
<evidence type="ECO:0000313" key="5">
    <source>
        <dbReference type="Proteomes" id="UP000093122"/>
    </source>
</evidence>
<dbReference type="InterPro" id="IPR058121">
    <property type="entry name" value="WalJ/YycJ"/>
</dbReference>
<reference evidence="2 4" key="1">
    <citation type="journal article" date="2015" name="PLoS ONE">
        <title>Genomic analysis reveals the molecular basis for capsule loss in the group B streptococcus population.</title>
        <authorList>
            <consortium name="DEVANI Consortium"/>
            <person name="Rosini R."/>
            <person name="Campisi E."/>
            <person name="De Chiara M."/>
            <person name="Tettelin H."/>
            <person name="Rinaudo D."/>
            <person name="Toniolo C."/>
            <person name="Metruccio M."/>
            <person name="Guidotti S."/>
            <person name="Sorensen U.B."/>
            <person name="Kilian M."/>
            <person name="Ramirez M."/>
            <person name="Janulczyk R."/>
            <person name="Donati C."/>
            <person name="Grandi G."/>
            <person name="Margarit I."/>
        </authorList>
    </citation>
    <scope>NUCLEOTIDE SEQUENCE [LARGE SCALE GENOMIC DNA]</scope>
    <source>
        <strain evidence="2 4">ES-PW-063</strain>
    </source>
</reference>
<dbReference type="Gene3D" id="3.60.15.10">
    <property type="entry name" value="Ribonuclease Z/Hydroxyacylglutathione hydrolase-like"/>
    <property type="match status" value="1"/>
</dbReference>
<dbReference type="PANTHER" id="PTHR47619">
    <property type="entry name" value="METALLO-HYDROLASE YYCJ-RELATED"/>
    <property type="match status" value="1"/>
</dbReference>
<dbReference type="CDD" id="cd07733">
    <property type="entry name" value="YycJ-like_MBL-fold"/>
    <property type="match status" value="1"/>
</dbReference>
<evidence type="ECO:0000259" key="1">
    <source>
        <dbReference type="SMART" id="SM00849"/>
    </source>
</evidence>
<name>A0A0E1EM28_STRAG</name>
<protein>
    <submittedName>
        <fullName evidence="3">Metallohydrolase</fullName>
    </submittedName>
</protein>
<dbReference type="Proteomes" id="UP000035174">
    <property type="component" value="Unassembled WGS sequence"/>
</dbReference>
<dbReference type="AlphaFoldDB" id="A0A0E1EM28"/>
<dbReference type="GO" id="GO:0016787">
    <property type="term" value="F:hydrolase activity"/>
    <property type="evidence" value="ECO:0007669"/>
    <property type="project" value="UniProtKB-KW"/>
</dbReference>
<dbReference type="SUPFAM" id="SSF56281">
    <property type="entry name" value="Metallo-hydrolase/oxidoreductase"/>
    <property type="match status" value="1"/>
</dbReference>
<accession>A0A0E1EM28</accession>
<evidence type="ECO:0000313" key="2">
    <source>
        <dbReference type="EMBL" id="KLJ28346.1"/>
    </source>
</evidence>
<evidence type="ECO:0000313" key="4">
    <source>
        <dbReference type="Proteomes" id="UP000035174"/>
    </source>
</evidence>
<dbReference type="InterPro" id="IPR052533">
    <property type="entry name" value="WalJ/YycJ-like"/>
</dbReference>
<dbReference type="Pfam" id="PF12706">
    <property type="entry name" value="Lactamase_B_2"/>
    <property type="match status" value="1"/>
</dbReference>
<proteinExistence type="predicted"/>
<evidence type="ECO:0000313" key="3">
    <source>
        <dbReference type="EMBL" id="OCM71250.1"/>
    </source>
</evidence>
<dbReference type="InterPro" id="IPR001279">
    <property type="entry name" value="Metallo-B-lactamas"/>
</dbReference>
<sequence>MSEIGFKYSILASGSTGNCFYIETPQKRLLIDAGLTGKKVTSLLAEINRKPEDLDAILVTHEHSDHIKGVGVLARKYHLDIYANEQTWKVMDERNMLGKVDVSQKHVFGRGKTLTFGDLDIESFGVSHDAVDPQFYRMMKDDKSFVMLTDTGYVSDRMAGLIENADGYLIESNHDIEILRSGSYPWTLKQRILSDKGHLSNEDGSETMIRTIGNRTKHIYLGHLSKENNIKELAHMTMENNLMRADFGVGTDFSVHDTSPDSATPLTRI</sequence>
<dbReference type="SMART" id="SM00849">
    <property type="entry name" value="Lactamase_B"/>
    <property type="match status" value="1"/>
</dbReference>
<dbReference type="PANTHER" id="PTHR47619:SF1">
    <property type="entry name" value="EXODEOXYRIBONUCLEASE WALJ"/>
    <property type="match status" value="1"/>
</dbReference>
<dbReference type="EMBL" id="LCVB01000032">
    <property type="protein sequence ID" value="KLJ28346.1"/>
    <property type="molecule type" value="Genomic_DNA"/>
</dbReference>
<dbReference type="InterPro" id="IPR036866">
    <property type="entry name" value="RibonucZ/Hydroxyglut_hydro"/>
</dbReference>
<dbReference type="KEGG" id="sage:EN72_04350"/>
<keyword evidence="3" id="KW-0378">Hydrolase</keyword>
<dbReference type="Proteomes" id="UP000093122">
    <property type="component" value="Unassembled WGS sequence"/>
</dbReference>